<dbReference type="EMBL" id="CP108021">
    <property type="protein sequence ID" value="WUM22382.1"/>
    <property type="molecule type" value="Genomic_DNA"/>
</dbReference>
<keyword evidence="3" id="KW-1003">Cell membrane</keyword>
<feature type="transmembrane region" description="Helical" evidence="7">
    <location>
        <begin position="20"/>
        <end position="37"/>
    </location>
</feature>
<comment type="similarity">
    <text evidence="2">Belongs to the UPF0410 family.</text>
</comment>
<evidence type="ECO:0000256" key="5">
    <source>
        <dbReference type="ARBA" id="ARBA00022989"/>
    </source>
</evidence>
<dbReference type="GO" id="GO:0005886">
    <property type="term" value="C:plasma membrane"/>
    <property type="evidence" value="ECO:0007669"/>
    <property type="project" value="UniProtKB-SubCell"/>
</dbReference>
<feature type="transmembrane region" description="Helical" evidence="7">
    <location>
        <begin position="49"/>
        <end position="71"/>
    </location>
</feature>
<comment type="subcellular location">
    <subcellularLocation>
        <location evidence="1">Cell membrane</location>
        <topology evidence="1">Multi-pass membrane protein</topology>
    </subcellularLocation>
</comment>
<dbReference type="PANTHER" id="PTHR33884">
    <property type="entry name" value="UPF0410 PROTEIN YMGE"/>
    <property type="match status" value="1"/>
</dbReference>
<dbReference type="InterPro" id="IPR007341">
    <property type="entry name" value="Transgly_assoc"/>
</dbReference>
<dbReference type="PANTHER" id="PTHR33884:SF3">
    <property type="entry name" value="UPF0410 PROTEIN YMGE"/>
    <property type="match status" value="1"/>
</dbReference>
<keyword evidence="4 7" id="KW-0812">Transmembrane</keyword>
<proteinExistence type="inferred from homology"/>
<keyword evidence="6 7" id="KW-0472">Membrane</keyword>
<evidence type="ECO:0000256" key="1">
    <source>
        <dbReference type="ARBA" id="ARBA00004651"/>
    </source>
</evidence>
<evidence type="ECO:0000256" key="3">
    <source>
        <dbReference type="ARBA" id="ARBA00022475"/>
    </source>
</evidence>
<reference evidence="8 9" key="1">
    <citation type="submission" date="2022-10" db="EMBL/GenBank/DDBJ databases">
        <title>The complete genomes of actinobacterial strains from the NBC collection.</title>
        <authorList>
            <person name="Joergensen T.S."/>
            <person name="Alvarez Arevalo M."/>
            <person name="Sterndorff E.B."/>
            <person name="Faurdal D."/>
            <person name="Vuksanovic O."/>
            <person name="Mourched A.-S."/>
            <person name="Charusanti P."/>
            <person name="Shaw S."/>
            <person name="Blin K."/>
            <person name="Weber T."/>
        </authorList>
    </citation>
    <scope>NUCLEOTIDE SEQUENCE [LARGE SCALE GENOMIC DNA]</scope>
    <source>
        <strain evidence="8 9">NBC_00319</strain>
    </source>
</reference>
<evidence type="ECO:0000313" key="9">
    <source>
        <dbReference type="Proteomes" id="UP001432128"/>
    </source>
</evidence>
<organism evidence="8 9">
    <name type="scientific">Williamsia herbipolensis</name>
    <dbReference type="NCBI Taxonomy" id="1603258"/>
    <lineage>
        <taxon>Bacteria</taxon>
        <taxon>Bacillati</taxon>
        <taxon>Actinomycetota</taxon>
        <taxon>Actinomycetes</taxon>
        <taxon>Mycobacteriales</taxon>
        <taxon>Nocardiaceae</taxon>
        <taxon>Williamsia</taxon>
    </lineage>
</organism>
<dbReference type="Pfam" id="PF04226">
    <property type="entry name" value="Transgly_assoc"/>
    <property type="match status" value="1"/>
</dbReference>
<name>A0AAU4K8R7_9NOCA</name>
<evidence type="ECO:0000256" key="6">
    <source>
        <dbReference type="ARBA" id="ARBA00023136"/>
    </source>
</evidence>
<evidence type="ECO:0000256" key="4">
    <source>
        <dbReference type="ARBA" id="ARBA00022692"/>
    </source>
</evidence>
<keyword evidence="5 7" id="KW-1133">Transmembrane helix</keyword>
<feature type="transmembrane region" description="Helical" evidence="7">
    <location>
        <begin position="77"/>
        <end position="96"/>
    </location>
</feature>
<sequence length="101" mass="10580">MSTTAVAVEILAERSTTTTSVGIIGYIIIGGLAGWIASKFMGTDAQMGIVLNVVVGVIGAFLGGFLLSFAFDTASGGWFFTFLTALLGSVILLFIVKRLRK</sequence>
<evidence type="ECO:0000256" key="7">
    <source>
        <dbReference type="SAM" id="Phobius"/>
    </source>
</evidence>
<dbReference type="KEGG" id="whr:OG579_12385"/>
<dbReference type="AlphaFoldDB" id="A0AAU4K8R7"/>
<evidence type="ECO:0000313" key="8">
    <source>
        <dbReference type="EMBL" id="WUM22382.1"/>
    </source>
</evidence>
<evidence type="ECO:0000256" key="2">
    <source>
        <dbReference type="ARBA" id="ARBA00011006"/>
    </source>
</evidence>
<gene>
    <name evidence="8" type="ORF">OG579_12385</name>
</gene>
<dbReference type="Proteomes" id="UP001432128">
    <property type="component" value="Chromosome"/>
</dbReference>
<keyword evidence="9" id="KW-1185">Reference proteome</keyword>
<accession>A0AAU4K8R7</accession>
<protein>
    <submittedName>
        <fullName evidence="8">GlsB/YeaQ/YmgE family stress response membrane protein</fullName>
    </submittedName>
</protein>